<accession>A0AAI8CI37</accession>
<sequence length="66" mass="7970">MNALDKKVYKTIVTNKLNPKIIGERNWYIYFIRVTELIWIRNNYDGYLIEIYSDCSKTKHLTTIKI</sequence>
<dbReference type="RefSeq" id="WP_065212903.1">
    <property type="nucleotide sequence ID" value="NZ_CP010992.1"/>
</dbReference>
<organism evidence="1 2">
    <name type="scientific">Flavobacterium columnare</name>
    <dbReference type="NCBI Taxonomy" id="996"/>
    <lineage>
        <taxon>Bacteria</taxon>
        <taxon>Pseudomonadati</taxon>
        <taxon>Bacteroidota</taxon>
        <taxon>Flavobacteriia</taxon>
        <taxon>Flavobacteriales</taxon>
        <taxon>Flavobacteriaceae</taxon>
        <taxon>Flavobacterium</taxon>
    </lineage>
</organism>
<reference evidence="2" key="1">
    <citation type="submission" date="2016-03" db="EMBL/GenBank/DDBJ databases">
        <title>Flavobacterium columnare strain B185, complete genome.</title>
        <authorList>
            <person name="Sundberg L.-R."/>
            <person name="Papponen P."/>
            <person name="Laanto E."/>
        </authorList>
    </citation>
    <scope>NUCLEOTIDE SEQUENCE [LARGE SCALE GENOMIC DNA]</scope>
    <source>
        <strain evidence="2">B185</strain>
    </source>
</reference>
<gene>
    <name evidence="1" type="ORF">UN65_09925</name>
</gene>
<reference evidence="1 2" key="2">
    <citation type="submission" date="2019-05" db="EMBL/GenBank/DDBJ databases">
        <authorList>
            <person name="Ravantti J.J."/>
        </authorList>
    </citation>
    <scope>NUCLEOTIDE SEQUENCE [LARGE SCALE GENOMIC DNA]</scope>
    <source>
        <strain evidence="1 2">B185</strain>
    </source>
</reference>
<evidence type="ECO:0000313" key="2">
    <source>
        <dbReference type="Proteomes" id="UP000304840"/>
    </source>
</evidence>
<dbReference type="EMBL" id="CP010992">
    <property type="protein sequence ID" value="AMO20607.1"/>
    <property type="molecule type" value="Genomic_DNA"/>
</dbReference>
<dbReference type="GeneID" id="60758507"/>
<dbReference type="Proteomes" id="UP000304840">
    <property type="component" value="Chromosome"/>
</dbReference>
<dbReference type="AlphaFoldDB" id="A0AAI8CI37"/>
<name>A0AAI8CI37_9FLAO</name>
<evidence type="ECO:0000313" key="1">
    <source>
        <dbReference type="EMBL" id="AMO20607.1"/>
    </source>
</evidence>
<proteinExistence type="predicted"/>
<protein>
    <submittedName>
        <fullName evidence="1">Uncharacterized protein</fullName>
    </submittedName>
</protein>